<name>A0ABV0JYV6_9CYAN</name>
<proteinExistence type="predicted"/>
<organism evidence="1 2">
    <name type="scientific">Leptolyngbya subtilissima DQ-A4</name>
    <dbReference type="NCBI Taxonomy" id="2933933"/>
    <lineage>
        <taxon>Bacteria</taxon>
        <taxon>Bacillati</taxon>
        <taxon>Cyanobacteriota</taxon>
        <taxon>Cyanophyceae</taxon>
        <taxon>Leptolyngbyales</taxon>
        <taxon>Leptolyngbyaceae</taxon>
        <taxon>Leptolyngbya group</taxon>
        <taxon>Leptolyngbya</taxon>
    </lineage>
</organism>
<dbReference type="EMBL" id="JAMPKX010000001">
    <property type="protein sequence ID" value="MEP0945657.1"/>
    <property type="molecule type" value="Genomic_DNA"/>
</dbReference>
<evidence type="ECO:0000313" key="2">
    <source>
        <dbReference type="Proteomes" id="UP001482513"/>
    </source>
</evidence>
<dbReference type="RefSeq" id="WP_190699933.1">
    <property type="nucleotide sequence ID" value="NZ_JAMPKX010000001.1"/>
</dbReference>
<evidence type="ECO:0000313" key="1">
    <source>
        <dbReference type="EMBL" id="MEP0945657.1"/>
    </source>
</evidence>
<sequence length="102" mass="11342">MASLTICLGSRVRLKGQDDHVPDFVVVRCERDRCWVRQQDWAPGTEIKVSFKQILVPPEAGSTLTVDLAQQVKASGLLAGHGDHRAGENVVYMDAYRRRPAP</sequence>
<gene>
    <name evidence="1" type="ORF">NC992_02115</name>
</gene>
<accession>A0ABV0JYV6</accession>
<protein>
    <submittedName>
        <fullName evidence="1">Uncharacterized protein</fullName>
    </submittedName>
</protein>
<keyword evidence="2" id="KW-1185">Reference proteome</keyword>
<reference evidence="1 2" key="1">
    <citation type="submission" date="2022-04" db="EMBL/GenBank/DDBJ databases">
        <title>Positive selection, recombination, and allopatry shape intraspecific diversity of widespread and dominant cyanobacteria.</title>
        <authorList>
            <person name="Wei J."/>
            <person name="Shu W."/>
            <person name="Hu C."/>
        </authorList>
    </citation>
    <scope>NUCLEOTIDE SEQUENCE [LARGE SCALE GENOMIC DNA]</scope>
    <source>
        <strain evidence="1 2">DQ-A4</strain>
    </source>
</reference>
<comment type="caution">
    <text evidence="1">The sequence shown here is derived from an EMBL/GenBank/DDBJ whole genome shotgun (WGS) entry which is preliminary data.</text>
</comment>
<dbReference type="Proteomes" id="UP001482513">
    <property type="component" value="Unassembled WGS sequence"/>
</dbReference>